<proteinExistence type="predicted"/>
<dbReference type="EMBL" id="JAYMRP010000001">
    <property type="protein sequence ID" value="MFB8771145.1"/>
    <property type="molecule type" value="Genomic_DNA"/>
</dbReference>
<evidence type="ECO:0000313" key="2">
    <source>
        <dbReference type="Proteomes" id="UP001585080"/>
    </source>
</evidence>
<reference evidence="1 2" key="1">
    <citation type="submission" date="2024-01" db="EMBL/GenBank/DDBJ databases">
        <title>Genome mining of biosynthetic gene clusters to explore secondary metabolites of Streptomyces sp.</title>
        <authorList>
            <person name="Baig A."/>
            <person name="Ajitkumar Shintre N."/>
            <person name="Kumar H."/>
            <person name="Anbarasu A."/>
            <person name="Ramaiah S."/>
        </authorList>
    </citation>
    <scope>NUCLEOTIDE SEQUENCE [LARGE SCALE GENOMIC DNA]</scope>
    <source>
        <strain evidence="1 2">A57</strain>
    </source>
</reference>
<dbReference type="RefSeq" id="WP_210922505.1">
    <property type="nucleotide sequence ID" value="NZ_JAYMRP010000001.1"/>
</dbReference>
<dbReference type="Proteomes" id="UP001585080">
    <property type="component" value="Unassembled WGS sequence"/>
</dbReference>
<organism evidence="1 2">
    <name type="scientific">Streptomyces broussonetiae</name>
    <dbReference type="NCBI Taxonomy" id="2686304"/>
    <lineage>
        <taxon>Bacteria</taxon>
        <taxon>Bacillati</taxon>
        <taxon>Actinomycetota</taxon>
        <taxon>Actinomycetes</taxon>
        <taxon>Kitasatosporales</taxon>
        <taxon>Streptomycetaceae</taxon>
        <taxon>Streptomyces</taxon>
    </lineage>
</organism>
<gene>
    <name evidence="1" type="ORF">VSS16_00020</name>
</gene>
<keyword evidence="2" id="KW-1185">Reference proteome</keyword>
<evidence type="ECO:0000313" key="1">
    <source>
        <dbReference type="EMBL" id="MFB8771145.1"/>
    </source>
</evidence>
<sequence>MSVLKLQTLEPEISATNAAAVSLTSSSSDCCKKQPN</sequence>
<name>A0ABV5E2T6_9ACTN</name>
<protein>
    <submittedName>
        <fullName evidence="1">Class III lanthipeptide</fullName>
    </submittedName>
</protein>
<dbReference type="NCBIfam" id="NF038160">
    <property type="entry name" value="lanthi_III_c"/>
    <property type="match status" value="1"/>
</dbReference>
<comment type="caution">
    <text evidence="1">The sequence shown here is derived from an EMBL/GenBank/DDBJ whole genome shotgun (WGS) entry which is preliminary data.</text>
</comment>
<accession>A0ABV5E2T6</accession>